<evidence type="ECO:0000313" key="5">
    <source>
        <dbReference type="EMBL" id="CAF3735117.1"/>
    </source>
</evidence>
<feature type="domain" description="Exonuclease" evidence="3">
    <location>
        <begin position="55"/>
        <end position="222"/>
    </location>
</feature>
<proteinExistence type="predicted"/>
<dbReference type="Pfam" id="PF00929">
    <property type="entry name" value="RNase_T"/>
    <property type="match status" value="1"/>
</dbReference>
<dbReference type="EMBL" id="CAJOAY010000789">
    <property type="protein sequence ID" value="CAF3735117.1"/>
    <property type="molecule type" value="Genomic_DNA"/>
</dbReference>
<protein>
    <recommendedName>
        <fullName evidence="3">Exonuclease domain-containing protein</fullName>
    </recommendedName>
</protein>
<evidence type="ECO:0000256" key="1">
    <source>
        <dbReference type="ARBA" id="ARBA00022722"/>
    </source>
</evidence>
<dbReference type="InterPro" id="IPR012337">
    <property type="entry name" value="RNaseH-like_sf"/>
</dbReference>
<dbReference type="Proteomes" id="UP000663881">
    <property type="component" value="Unassembled WGS sequence"/>
</dbReference>
<dbReference type="SUPFAM" id="SSF53098">
    <property type="entry name" value="Ribonuclease H-like"/>
    <property type="match status" value="1"/>
</dbReference>
<dbReference type="SMART" id="SM00479">
    <property type="entry name" value="EXOIII"/>
    <property type="match status" value="1"/>
</dbReference>
<dbReference type="GO" id="GO:0005634">
    <property type="term" value="C:nucleus"/>
    <property type="evidence" value="ECO:0007669"/>
    <property type="project" value="TreeGrafter"/>
</dbReference>
<sequence>MDSTLENSSVEVKTSKLDALEKDQQAVEDLNDVIQPVQNSEKSQDSVFNSNQSIQVLSIDVECVATGFSHLDRAPCSVAIVNDRCEILFDSLIKPDKPVVSDLFPFTGVRKTDLHHAPSFDEVIKKVHSFFTPTTLIVGQSIMSDVNWMKLQEGVHYSTLIDLGDEFRTFDPKYGSNKYFSLAHEAEVLLKIDLNATGSHIARDDAKASIKLYNKYVKDKDQSKLQQACQALLRAPTKIPLFRRFSGAYEKVCVSAFNRGYCRCGQPLVNELQKTPAKKRQLIHKEQNIQTSLILYRGQSRMSIKEFNYLKSNIGSFILANGFFSLTTDIQIANSFLSGTINTVDYKVILFKIIVDIDKYVGYVGECEILFSIGSIFQIENVDFNNELNVWQIHIKAIETIRKRYGNKENINLIFDQAMKYSNNNQYNMAIILSNISTIDLINKNYEKALEFSMNQLLWYEKYFPDCYLSIASIYMEISQLYDYNHSNHIFYSEK</sequence>
<accession>A0A814HP91</accession>
<keyword evidence="2" id="KW-0378">Hydrolase</keyword>
<gene>
    <name evidence="5" type="ORF">OKA104_LOCUS14743</name>
    <name evidence="4" type="ORF">VCS650_LOCUS15290</name>
</gene>
<comment type="caution">
    <text evidence="4">The sequence shown here is derived from an EMBL/GenBank/DDBJ whole genome shotgun (WGS) entry which is preliminary data.</text>
</comment>
<evidence type="ECO:0000313" key="6">
    <source>
        <dbReference type="Proteomes" id="UP000663891"/>
    </source>
</evidence>
<name>A0A814HP91_9BILA</name>
<dbReference type="InterPro" id="IPR047021">
    <property type="entry name" value="REXO1/3/4-like"/>
</dbReference>
<dbReference type="InterPro" id="IPR013520">
    <property type="entry name" value="Ribonucl_H"/>
</dbReference>
<evidence type="ECO:0000256" key="2">
    <source>
        <dbReference type="ARBA" id="ARBA00022801"/>
    </source>
</evidence>
<evidence type="ECO:0000259" key="3">
    <source>
        <dbReference type="SMART" id="SM00479"/>
    </source>
</evidence>
<organism evidence="4 6">
    <name type="scientific">Adineta steineri</name>
    <dbReference type="NCBI Taxonomy" id="433720"/>
    <lineage>
        <taxon>Eukaryota</taxon>
        <taxon>Metazoa</taxon>
        <taxon>Spiralia</taxon>
        <taxon>Gnathifera</taxon>
        <taxon>Rotifera</taxon>
        <taxon>Eurotatoria</taxon>
        <taxon>Bdelloidea</taxon>
        <taxon>Adinetida</taxon>
        <taxon>Adinetidae</taxon>
        <taxon>Adineta</taxon>
    </lineage>
</organism>
<dbReference type="PANTHER" id="PTHR12801">
    <property type="entry name" value="RNA EXONUCLEASE REXO1 / RECO3 FAMILY MEMBER-RELATED"/>
    <property type="match status" value="1"/>
</dbReference>
<keyword evidence="1" id="KW-0540">Nuclease</keyword>
<evidence type="ECO:0000313" key="4">
    <source>
        <dbReference type="EMBL" id="CAF1011499.1"/>
    </source>
</evidence>
<dbReference type="SUPFAM" id="SSF56399">
    <property type="entry name" value="ADP-ribosylation"/>
    <property type="match status" value="1"/>
</dbReference>
<dbReference type="PANTHER" id="PTHR12801:SF159">
    <property type="entry name" value="C3H1-TYPE DOMAIN-CONTAINING PROTEIN"/>
    <property type="match status" value="1"/>
</dbReference>
<dbReference type="OrthoDB" id="8191639at2759"/>
<dbReference type="GO" id="GO:0003676">
    <property type="term" value="F:nucleic acid binding"/>
    <property type="evidence" value="ECO:0007669"/>
    <property type="project" value="InterPro"/>
</dbReference>
<dbReference type="Gene3D" id="3.30.420.10">
    <property type="entry name" value="Ribonuclease H-like superfamily/Ribonuclease H"/>
    <property type="match status" value="1"/>
</dbReference>
<dbReference type="InterPro" id="IPR036397">
    <property type="entry name" value="RNaseH_sf"/>
</dbReference>
<dbReference type="EMBL" id="CAJNON010000132">
    <property type="protein sequence ID" value="CAF1011499.1"/>
    <property type="molecule type" value="Genomic_DNA"/>
</dbReference>
<dbReference type="Gene3D" id="3.90.176.10">
    <property type="entry name" value="Toxin ADP-ribosyltransferase, Chain A, domain 1"/>
    <property type="match status" value="1"/>
</dbReference>
<dbReference type="AlphaFoldDB" id="A0A814HP91"/>
<dbReference type="GO" id="GO:0004527">
    <property type="term" value="F:exonuclease activity"/>
    <property type="evidence" value="ECO:0007669"/>
    <property type="project" value="InterPro"/>
</dbReference>
<dbReference type="Proteomes" id="UP000663891">
    <property type="component" value="Unassembled WGS sequence"/>
</dbReference>
<reference evidence="4" key="1">
    <citation type="submission" date="2021-02" db="EMBL/GenBank/DDBJ databases">
        <authorList>
            <person name="Nowell W R."/>
        </authorList>
    </citation>
    <scope>NUCLEOTIDE SEQUENCE</scope>
</reference>